<keyword evidence="2 3" id="KW-0694">RNA-binding</keyword>
<evidence type="ECO:0000313" key="5">
    <source>
        <dbReference type="Proteomes" id="UP000034665"/>
    </source>
</evidence>
<dbReference type="GO" id="GO:0003723">
    <property type="term" value="F:RNA binding"/>
    <property type="evidence" value="ECO:0007669"/>
    <property type="project" value="UniProtKB-UniRule"/>
</dbReference>
<name>A0A0G0N885_9BACT</name>
<accession>A0A0G0N885</accession>
<dbReference type="AlphaFoldDB" id="A0A0G0N885"/>
<comment type="similarity">
    <text evidence="3">Belongs to the SmpB family.</text>
</comment>
<evidence type="ECO:0000256" key="1">
    <source>
        <dbReference type="ARBA" id="ARBA00022490"/>
    </source>
</evidence>
<dbReference type="NCBIfam" id="NF003843">
    <property type="entry name" value="PRK05422.1"/>
    <property type="match status" value="1"/>
</dbReference>
<evidence type="ECO:0000256" key="3">
    <source>
        <dbReference type="HAMAP-Rule" id="MF_00023"/>
    </source>
</evidence>
<dbReference type="EMBL" id="LBWR01000002">
    <property type="protein sequence ID" value="KKR12389.1"/>
    <property type="molecule type" value="Genomic_DNA"/>
</dbReference>
<dbReference type="PATRIC" id="fig|1619013.3.peg.817"/>
<dbReference type="GO" id="GO:0070929">
    <property type="term" value="P:trans-translation"/>
    <property type="evidence" value="ECO:0007669"/>
    <property type="project" value="UniProtKB-UniRule"/>
</dbReference>
<dbReference type="SUPFAM" id="SSF74982">
    <property type="entry name" value="Small protein B (SmpB)"/>
    <property type="match status" value="1"/>
</dbReference>
<gene>
    <name evidence="3" type="primary">smpB</name>
    <name evidence="4" type="ORF">UT41_C0002G0163</name>
</gene>
<dbReference type="GO" id="GO:0005829">
    <property type="term" value="C:cytosol"/>
    <property type="evidence" value="ECO:0007669"/>
    <property type="project" value="TreeGrafter"/>
</dbReference>
<reference evidence="4 5" key="1">
    <citation type="journal article" date="2015" name="Nature">
        <title>rRNA introns, odd ribosomes, and small enigmatic genomes across a large radiation of phyla.</title>
        <authorList>
            <person name="Brown C.T."/>
            <person name="Hug L.A."/>
            <person name="Thomas B.C."/>
            <person name="Sharon I."/>
            <person name="Castelle C.J."/>
            <person name="Singh A."/>
            <person name="Wilkins M.J."/>
            <person name="Williams K.H."/>
            <person name="Banfield J.F."/>
        </authorList>
    </citation>
    <scope>NUCLEOTIDE SEQUENCE [LARGE SCALE GENOMIC DNA]</scope>
</reference>
<dbReference type="InterPro" id="IPR023620">
    <property type="entry name" value="SmpB"/>
</dbReference>
<dbReference type="GO" id="GO:0070930">
    <property type="term" value="P:trans-translation-dependent protein tagging"/>
    <property type="evidence" value="ECO:0007669"/>
    <property type="project" value="TreeGrafter"/>
</dbReference>
<dbReference type="STRING" id="1619013.UT41_C0002G0163"/>
<dbReference type="Pfam" id="PF01668">
    <property type="entry name" value="SmpB"/>
    <property type="match status" value="1"/>
</dbReference>
<keyword evidence="1 3" id="KW-0963">Cytoplasm</keyword>
<evidence type="ECO:0000256" key="2">
    <source>
        <dbReference type="ARBA" id="ARBA00022884"/>
    </source>
</evidence>
<sequence>MKEYMSPIENKRAHFDYEILETFECGIELLGTEVQAVKHGRMNLSSTYVIIRGNGASLLNSDIPPYQPKNAPADYNPTRSRRLLLTRKEIKYLTGKIDERGLTLVPLKVYTKNQRIKVLIGLAKSRKEHDKREAIKKRDDWKQVRKEGF</sequence>
<dbReference type="InterPro" id="IPR020081">
    <property type="entry name" value="SsrA-bd_prot_CS"/>
</dbReference>
<organism evidence="4 5">
    <name type="scientific">Candidatus Wolfebacteria bacterium GW2011_GWC2_39_22</name>
    <dbReference type="NCBI Taxonomy" id="1619013"/>
    <lineage>
        <taxon>Bacteria</taxon>
        <taxon>Candidatus Wolfeibacteriota</taxon>
    </lineage>
</organism>
<dbReference type="HAMAP" id="MF_00023">
    <property type="entry name" value="SmpB"/>
    <property type="match status" value="1"/>
</dbReference>
<dbReference type="Proteomes" id="UP000034665">
    <property type="component" value="Unassembled WGS sequence"/>
</dbReference>
<dbReference type="InterPro" id="IPR000037">
    <property type="entry name" value="SsrA-bd_prot"/>
</dbReference>
<comment type="function">
    <text evidence="3">Required for rescue of stalled ribosomes mediated by trans-translation. Binds to transfer-messenger RNA (tmRNA), required for stable association of tmRNA with ribosomes. tmRNA and SmpB together mimic tRNA shape, replacing the anticodon stem-loop with SmpB. tmRNA is encoded by the ssrA gene; the 2 termini fold to resemble tRNA(Ala) and it encodes a 'tag peptide', a short internal open reading frame. During trans-translation Ala-aminoacylated tmRNA acts like a tRNA, entering the A-site of stalled ribosomes, displacing the stalled mRNA. The ribosome then switches to translate the ORF on the tmRNA; the nascent peptide is terminated with the 'tag peptide' encoded by the tmRNA and targeted for degradation. The ribosome is freed to recommence translation, which seems to be the essential function of trans-translation.</text>
</comment>
<comment type="subcellular location">
    <subcellularLocation>
        <location evidence="3">Cytoplasm</location>
    </subcellularLocation>
    <text evidence="3">The tmRNA-SmpB complex associates with stalled 70S ribosomes.</text>
</comment>
<dbReference type="PANTHER" id="PTHR30308:SF2">
    <property type="entry name" value="SSRA-BINDING PROTEIN"/>
    <property type="match status" value="1"/>
</dbReference>
<proteinExistence type="inferred from homology"/>
<dbReference type="Gene3D" id="2.40.280.10">
    <property type="match status" value="1"/>
</dbReference>
<dbReference type="PANTHER" id="PTHR30308">
    <property type="entry name" value="TMRNA-BINDING COMPONENT OF TRANS-TRANSLATION TAGGING COMPLEX"/>
    <property type="match status" value="1"/>
</dbReference>
<dbReference type="PROSITE" id="PS01317">
    <property type="entry name" value="SSRP"/>
    <property type="match status" value="1"/>
</dbReference>
<protein>
    <recommendedName>
        <fullName evidence="3">SsrA-binding protein</fullName>
    </recommendedName>
    <alternativeName>
        <fullName evidence="3">Small protein B</fullName>
    </alternativeName>
</protein>
<comment type="caution">
    <text evidence="4">The sequence shown here is derived from an EMBL/GenBank/DDBJ whole genome shotgun (WGS) entry which is preliminary data.</text>
</comment>
<evidence type="ECO:0000313" key="4">
    <source>
        <dbReference type="EMBL" id="KKR12389.1"/>
    </source>
</evidence>
<dbReference type="NCBIfam" id="TIGR00086">
    <property type="entry name" value="smpB"/>
    <property type="match status" value="1"/>
</dbReference>